<comment type="similarity">
    <text evidence="1">Belongs to the aldo/keto reductase family.</text>
</comment>
<dbReference type="PROSITE" id="PS00063">
    <property type="entry name" value="ALDOKETO_REDUCTASE_3"/>
    <property type="match status" value="1"/>
</dbReference>
<feature type="site" description="Lowers pKa of active site Tyr" evidence="6">
    <location>
        <position position="86"/>
    </location>
</feature>
<comment type="caution">
    <text evidence="8">The sequence shown here is derived from an EMBL/GenBank/DDBJ whole genome shotgun (WGS) entry which is preliminary data.</text>
</comment>
<proteinExistence type="inferred from homology"/>
<dbReference type="InterPro" id="IPR018170">
    <property type="entry name" value="Aldo/ket_reductase_CS"/>
</dbReference>
<reference evidence="8 9" key="1">
    <citation type="submission" date="2019-11" db="EMBL/GenBank/DDBJ databases">
        <title>Genome sequences of 17 halophilic strains isolated from different environments.</title>
        <authorList>
            <person name="Furrow R.E."/>
        </authorList>
    </citation>
    <scope>NUCLEOTIDE SEQUENCE [LARGE SCALE GENOMIC DNA]</scope>
    <source>
        <strain evidence="8 9">22506_14_FS</strain>
    </source>
</reference>
<evidence type="ECO:0000313" key="9">
    <source>
        <dbReference type="Proteomes" id="UP000447833"/>
    </source>
</evidence>
<evidence type="ECO:0000256" key="5">
    <source>
        <dbReference type="PIRSR" id="PIRSR000097-2"/>
    </source>
</evidence>
<evidence type="ECO:0000256" key="6">
    <source>
        <dbReference type="PIRSR" id="PIRSR000097-3"/>
    </source>
</evidence>
<evidence type="ECO:0000313" key="8">
    <source>
        <dbReference type="EMBL" id="MYL65090.1"/>
    </source>
</evidence>
<dbReference type="PANTHER" id="PTHR43827">
    <property type="entry name" value="2,5-DIKETO-D-GLUCONIC ACID REDUCTASE"/>
    <property type="match status" value="1"/>
</dbReference>
<sequence>MKGAFKMTVQTKTLNNNIEMPELGYGVFRVEQGQELVEAVKTAIKKGYRSIDTAAIYGNEESVGQGVNQAIEEGLVTREELFITSKVWNDGLSYDETIQAYETSLSKLGLDYLDLYLIHWPGDNKYQEPWKALETLYKEKRVRAIGVSNFQVNHLEDLRKNFEITPVINQIEFHPRLTQEEVRTYCKEHNIQVEAWSPLMAGELLDNETIAGIAEKYNKSVAQVILRWDLQHNVITIPKSMNEKRIEANIDLFDFELTSEEMKQLDALNDNARSGPHPDEFDFKM</sequence>
<gene>
    <name evidence="8" type="ORF">GLW07_17165</name>
</gene>
<keyword evidence="2" id="KW-0521">NADP</keyword>
<feature type="binding site" evidence="5">
    <location>
        <position position="119"/>
    </location>
    <ligand>
        <name>substrate</name>
    </ligand>
</feature>
<evidence type="ECO:0000259" key="7">
    <source>
        <dbReference type="Pfam" id="PF00248"/>
    </source>
</evidence>
<dbReference type="SUPFAM" id="SSF51430">
    <property type="entry name" value="NAD(P)-linked oxidoreductase"/>
    <property type="match status" value="1"/>
</dbReference>
<name>A0A845F2R9_9BACL</name>
<dbReference type="Pfam" id="PF00248">
    <property type="entry name" value="Aldo_ket_red"/>
    <property type="match status" value="1"/>
</dbReference>
<dbReference type="PIRSF" id="PIRSF000097">
    <property type="entry name" value="AKR"/>
    <property type="match status" value="1"/>
</dbReference>
<keyword evidence="3" id="KW-0560">Oxidoreductase</keyword>
<dbReference type="PANTHER" id="PTHR43827:SF3">
    <property type="entry name" value="NADP-DEPENDENT OXIDOREDUCTASE DOMAIN-CONTAINING PROTEIN"/>
    <property type="match status" value="1"/>
</dbReference>
<feature type="domain" description="NADP-dependent oxidoreductase" evidence="7">
    <location>
        <begin position="23"/>
        <end position="269"/>
    </location>
</feature>
<dbReference type="InterPro" id="IPR020471">
    <property type="entry name" value="AKR"/>
</dbReference>
<evidence type="ECO:0000256" key="4">
    <source>
        <dbReference type="PIRSR" id="PIRSR000097-1"/>
    </source>
</evidence>
<dbReference type="AlphaFoldDB" id="A0A845F2R9"/>
<accession>A0A845F2R9</accession>
<evidence type="ECO:0000256" key="1">
    <source>
        <dbReference type="ARBA" id="ARBA00007905"/>
    </source>
</evidence>
<dbReference type="GO" id="GO:0016616">
    <property type="term" value="F:oxidoreductase activity, acting on the CH-OH group of donors, NAD or NADP as acceptor"/>
    <property type="evidence" value="ECO:0007669"/>
    <property type="project" value="UniProtKB-ARBA"/>
</dbReference>
<dbReference type="PROSITE" id="PS00062">
    <property type="entry name" value="ALDOKETO_REDUCTASE_2"/>
    <property type="match status" value="1"/>
</dbReference>
<evidence type="ECO:0000256" key="2">
    <source>
        <dbReference type="ARBA" id="ARBA00022857"/>
    </source>
</evidence>
<protein>
    <submittedName>
        <fullName evidence="8">Aldo/keto reductase</fullName>
    </submittedName>
</protein>
<dbReference type="Gene3D" id="3.20.20.100">
    <property type="entry name" value="NADP-dependent oxidoreductase domain"/>
    <property type="match status" value="1"/>
</dbReference>
<feature type="active site" description="Proton donor" evidence="4">
    <location>
        <position position="57"/>
    </location>
</feature>
<dbReference type="InterPro" id="IPR023210">
    <property type="entry name" value="NADP_OxRdtase_dom"/>
</dbReference>
<dbReference type="PROSITE" id="PS00798">
    <property type="entry name" value="ALDOKETO_REDUCTASE_1"/>
    <property type="match status" value="1"/>
</dbReference>
<organism evidence="8 9">
    <name type="scientific">Guptibacillus hwajinpoensis</name>
    <dbReference type="NCBI Taxonomy" id="208199"/>
    <lineage>
        <taxon>Bacteria</taxon>
        <taxon>Bacillati</taxon>
        <taxon>Bacillota</taxon>
        <taxon>Bacilli</taxon>
        <taxon>Bacillales</taxon>
        <taxon>Guptibacillaceae</taxon>
        <taxon>Guptibacillus</taxon>
    </lineage>
</organism>
<dbReference type="FunFam" id="3.20.20.100:FF:000015">
    <property type="entry name" value="Oxidoreductase, aldo/keto reductase family"/>
    <property type="match status" value="1"/>
</dbReference>
<dbReference type="InterPro" id="IPR036812">
    <property type="entry name" value="NAD(P)_OxRdtase_dom_sf"/>
</dbReference>
<dbReference type="Proteomes" id="UP000447833">
    <property type="component" value="Unassembled WGS sequence"/>
</dbReference>
<dbReference type="EMBL" id="WMEY01000005">
    <property type="protein sequence ID" value="MYL65090.1"/>
    <property type="molecule type" value="Genomic_DNA"/>
</dbReference>
<evidence type="ECO:0000256" key="3">
    <source>
        <dbReference type="ARBA" id="ARBA00023002"/>
    </source>
</evidence>
<dbReference type="PRINTS" id="PR00069">
    <property type="entry name" value="ALDKETRDTASE"/>
</dbReference>